<dbReference type="PaxDb" id="39947-A0A0P0V5H4"/>
<evidence type="ECO:0000313" key="2">
    <source>
        <dbReference type="Proteomes" id="UP000059680"/>
    </source>
</evidence>
<dbReference type="EMBL" id="AP014957">
    <property type="protein sequence ID" value="BAS73219.1"/>
    <property type="molecule type" value="Genomic_DNA"/>
</dbReference>
<name>A0A0P0V5H4_ORYSJ</name>
<dbReference type="Gramene" id="Os01t0622033-01">
    <property type="protein sequence ID" value="Os01t0622033-01"/>
    <property type="gene ID" value="Os01g0622033"/>
</dbReference>
<accession>A0A0P0V5H4</accession>
<dbReference type="InParanoid" id="A0A0P0V5H4"/>
<dbReference type="AlphaFoldDB" id="A0A0P0V5H4"/>
<dbReference type="Proteomes" id="UP000059680">
    <property type="component" value="Chromosome 1"/>
</dbReference>
<organism evidence="1 2">
    <name type="scientific">Oryza sativa subsp. japonica</name>
    <name type="common">Rice</name>
    <dbReference type="NCBI Taxonomy" id="39947"/>
    <lineage>
        <taxon>Eukaryota</taxon>
        <taxon>Viridiplantae</taxon>
        <taxon>Streptophyta</taxon>
        <taxon>Embryophyta</taxon>
        <taxon>Tracheophyta</taxon>
        <taxon>Spermatophyta</taxon>
        <taxon>Magnoliopsida</taxon>
        <taxon>Liliopsida</taxon>
        <taxon>Poales</taxon>
        <taxon>Poaceae</taxon>
        <taxon>BOP clade</taxon>
        <taxon>Oryzoideae</taxon>
        <taxon>Oryzeae</taxon>
        <taxon>Oryzinae</taxon>
        <taxon>Oryza</taxon>
        <taxon>Oryza sativa</taxon>
    </lineage>
</organism>
<reference evidence="1 2" key="3">
    <citation type="journal article" date="2013" name="Rice">
        <title>Improvement of the Oryza sativa Nipponbare reference genome using next generation sequence and optical map data.</title>
        <authorList>
            <person name="Kawahara Y."/>
            <person name="de la Bastide M."/>
            <person name="Hamilton J.P."/>
            <person name="Kanamori H."/>
            <person name="McCombie W.R."/>
            <person name="Ouyang S."/>
            <person name="Schwartz D.C."/>
            <person name="Tanaka T."/>
            <person name="Wu J."/>
            <person name="Zhou S."/>
            <person name="Childs K.L."/>
            <person name="Davidson R.M."/>
            <person name="Lin H."/>
            <person name="Quesada-Ocampo L."/>
            <person name="Vaillancourt B."/>
            <person name="Sakai H."/>
            <person name="Lee S.S."/>
            <person name="Kim J."/>
            <person name="Numa H."/>
            <person name="Itoh T."/>
            <person name="Buell C.R."/>
            <person name="Matsumoto T."/>
        </authorList>
    </citation>
    <scope>NUCLEOTIDE SEQUENCE [LARGE SCALE GENOMIC DNA]</scope>
    <source>
        <strain evidence="2">cv. Nipponbare</strain>
    </source>
</reference>
<evidence type="ECO:0000313" key="1">
    <source>
        <dbReference type="EMBL" id="BAS73219.1"/>
    </source>
</evidence>
<reference evidence="1 2" key="2">
    <citation type="journal article" date="2013" name="Plant Cell Physiol.">
        <title>Rice Annotation Project Database (RAP-DB): an integrative and interactive database for rice genomics.</title>
        <authorList>
            <person name="Sakai H."/>
            <person name="Lee S.S."/>
            <person name="Tanaka T."/>
            <person name="Numa H."/>
            <person name="Kim J."/>
            <person name="Kawahara Y."/>
            <person name="Wakimoto H."/>
            <person name="Yang C.C."/>
            <person name="Iwamoto M."/>
            <person name="Abe T."/>
            <person name="Yamada Y."/>
            <person name="Muto A."/>
            <person name="Inokuchi H."/>
            <person name="Ikemura T."/>
            <person name="Matsumoto T."/>
            <person name="Sasaki T."/>
            <person name="Itoh T."/>
        </authorList>
    </citation>
    <scope>NUCLEOTIDE SEQUENCE [LARGE SCALE GENOMIC DNA]</scope>
    <source>
        <strain evidence="2">cv. Nipponbare</strain>
    </source>
</reference>
<sequence>MVSEAIRFLAWTFPADAIFCPRTDIFPFDTACNRTCVNLPMFLLGKRSAFIPSSIYFLIISRSGAITSFSRHIAWTSTLGKDCSLRQEPYITRSDIPRRLSLSSEATCSTAPLGKPTFKETASRAILCFSVTFSAKILTLSSSCVLFSEGYCCNRDPTACKTSASSIKKPPYEN</sequence>
<reference evidence="2" key="1">
    <citation type="journal article" date="2005" name="Nature">
        <title>The map-based sequence of the rice genome.</title>
        <authorList>
            <consortium name="International rice genome sequencing project (IRGSP)"/>
            <person name="Matsumoto T."/>
            <person name="Wu J."/>
            <person name="Kanamori H."/>
            <person name="Katayose Y."/>
            <person name="Fujisawa M."/>
            <person name="Namiki N."/>
            <person name="Mizuno H."/>
            <person name="Yamamoto K."/>
            <person name="Antonio B.A."/>
            <person name="Baba T."/>
            <person name="Sakata K."/>
            <person name="Nagamura Y."/>
            <person name="Aoki H."/>
            <person name="Arikawa K."/>
            <person name="Arita K."/>
            <person name="Bito T."/>
            <person name="Chiden Y."/>
            <person name="Fujitsuka N."/>
            <person name="Fukunaka R."/>
            <person name="Hamada M."/>
            <person name="Harada C."/>
            <person name="Hayashi A."/>
            <person name="Hijishita S."/>
            <person name="Honda M."/>
            <person name="Hosokawa S."/>
            <person name="Ichikawa Y."/>
            <person name="Idonuma A."/>
            <person name="Iijima M."/>
            <person name="Ikeda M."/>
            <person name="Ikeno M."/>
            <person name="Ito K."/>
            <person name="Ito S."/>
            <person name="Ito T."/>
            <person name="Ito Y."/>
            <person name="Ito Y."/>
            <person name="Iwabuchi A."/>
            <person name="Kamiya K."/>
            <person name="Karasawa W."/>
            <person name="Kurita K."/>
            <person name="Katagiri S."/>
            <person name="Kikuta A."/>
            <person name="Kobayashi H."/>
            <person name="Kobayashi N."/>
            <person name="Machita K."/>
            <person name="Maehara T."/>
            <person name="Masukawa M."/>
            <person name="Mizubayashi T."/>
            <person name="Mukai Y."/>
            <person name="Nagasaki H."/>
            <person name="Nagata Y."/>
            <person name="Naito S."/>
            <person name="Nakashima M."/>
            <person name="Nakama Y."/>
            <person name="Nakamichi Y."/>
            <person name="Nakamura M."/>
            <person name="Meguro A."/>
            <person name="Negishi M."/>
            <person name="Ohta I."/>
            <person name="Ohta T."/>
            <person name="Okamoto M."/>
            <person name="Ono N."/>
            <person name="Saji S."/>
            <person name="Sakaguchi M."/>
            <person name="Sakai K."/>
            <person name="Shibata M."/>
            <person name="Shimokawa T."/>
            <person name="Song J."/>
            <person name="Takazaki Y."/>
            <person name="Terasawa K."/>
            <person name="Tsugane M."/>
            <person name="Tsuji K."/>
            <person name="Ueda S."/>
            <person name="Waki K."/>
            <person name="Yamagata H."/>
            <person name="Yamamoto M."/>
            <person name="Yamamoto S."/>
            <person name="Yamane H."/>
            <person name="Yoshiki S."/>
            <person name="Yoshihara R."/>
            <person name="Yukawa K."/>
            <person name="Zhong H."/>
            <person name="Yano M."/>
            <person name="Yuan Q."/>
            <person name="Ouyang S."/>
            <person name="Liu J."/>
            <person name="Jones K.M."/>
            <person name="Gansberger K."/>
            <person name="Moffat K."/>
            <person name="Hill J."/>
            <person name="Bera J."/>
            <person name="Fadrosh D."/>
            <person name="Jin S."/>
            <person name="Johri S."/>
            <person name="Kim M."/>
            <person name="Overton L."/>
            <person name="Reardon M."/>
            <person name="Tsitrin T."/>
            <person name="Vuong H."/>
            <person name="Weaver B."/>
            <person name="Ciecko A."/>
            <person name="Tallon L."/>
            <person name="Jackson J."/>
            <person name="Pai G."/>
            <person name="Aken S.V."/>
            <person name="Utterback T."/>
            <person name="Reidmuller S."/>
            <person name="Feldblyum T."/>
            <person name="Hsiao J."/>
            <person name="Zismann V."/>
            <person name="Iobst S."/>
            <person name="de Vazeille A.R."/>
            <person name="Buell C.R."/>
            <person name="Ying K."/>
            <person name="Li Y."/>
            <person name="Lu T."/>
            <person name="Huang Y."/>
            <person name="Zhao Q."/>
            <person name="Feng Q."/>
            <person name="Zhang L."/>
            <person name="Zhu J."/>
            <person name="Weng Q."/>
            <person name="Mu J."/>
            <person name="Lu Y."/>
            <person name="Fan D."/>
            <person name="Liu Y."/>
            <person name="Guan J."/>
            <person name="Zhang Y."/>
            <person name="Yu S."/>
            <person name="Liu X."/>
            <person name="Zhang Y."/>
            <person name="Hong G."/>
            <person name="Han B."/>
            <person name="Choisne N."/>
            <person name="Demange N."/>
            <person name="Orjeda G."/>
            <person name="Samain S."/>
            <person name="Cattolico L."/>
            <person name="Pelletier E."/>
            <person name="Couloux A."/>
            <person name="Segurens B."/>
            <person name="Wincker P."/>
            <person name="D'Hont A."/>
            <person name="Scarpelli C."/>
            <person name="Weissenbach J."/>
            <person name="Salanoubat M."/>
            <person name="Quetier F."/>
            <person name="Yu Y."/>
            <person name="Kim H.R."/>
            <person name="Rambo T."/>
            <person name="Currie J."/>
            <person name="Collura K."/>
            <person name="Luo M."/>
            <person name="Yang T."/>
            <person name="Ammiraju J.S.S."/>
            <person name="Engler F."/>
            <person name="Soderlund C."/>
            <person name="Wing R.A."/>
            <person name="Palmer L.E."/>
            <person name="de la Bastide M."/>
            <person name="Spiegel L."/>
            <person name="Nascimento L."/>
            <person name="Zutavern T."/>
            <person name="O'Shaughnessy A."/>
            <person name="Dike S."/>
            <person name="Dedhia N."/>
            <person name="Preston R."/>
            <person name="Balija V."/>
            <person name="McCombie W.R."/>
            <person name="Chow T."/>
            <person name="Chen H."/>
            <person name="Chung M."/>
            <person name="Chen C."/>
            <person name="Shaw J."/>
            <person name="Wu H."/>
            <person name="Hsiao K."/>
            <person name="Chao Y."/>
            <person name="Chu M."/>
            <person name="Cheng C."/>
            <person name="Hour A."/>
            <person name="Lee P."/>
            <person name="Lin S."/>
            <person name="Lin Y."/>
            <person name="Liou J."/>
            <person name="Liu S."/>
            <person name="Hsing Y."/>
            <person name="Raghuvanshi S."/>
            <person name="Mohanty A."/>
            <person name="Bharti A.K."/>
            <person name="Gaur A."/>
            <person name="Gupta V."/>
            <person name="Kumar D."/>
            <person name="Ravi V."/>
            <person name="Vij S."/>
            <person name="Kapur A."/>
            <person name="Khurana P."/>
            <person name="Khurana P."/>
            <person name="Khurana J.P."/>
            <person name="Tyagi A.K."/>
            <person name="Gaikwad K."/>
            <person name="Singh A."/>
            <person name="Dalal V."/>
            <person name="Srivastava S."/>
            <person name="Dixit A."/>
            <person name="Pal A.K."/>
            <person name="Ghazi I.A."/>
            <person name="Yadav M."/>
            <person name="Pandit A."/>
            <person name="Bhargava A."/>
            <person name="Sureshbabu K."/>
            <person name="Batra K."/>
            <person name="Sharma T.R."/>
            <person name="Mohapatra T."/>
            <person name="Singh N.K."/>
            <person name="Messing J."/>
            <person name="Nelson A.B."/>
            <person name="Fuks G."/>
            <person name="Kavchok S."/>
            <person name="Keizer G."/>
            <person name="Linton E."/>
            <person name="Llaca V."/>
            <person name="Song R."/>
            <person name="Tanyolac B."/>
            <person name="Young S."/>
            <person name="Ho-Il K."/>
            <person name="Hahn J.H."/>
            <person name="Sangsakoo G."/>
            <person name="Vanavichit A."/>
            <person name="de Mattos Luiz.A.T."/>
            <person name="Zimmer P.D."/>
            <person name="Malone G."/>
            <person name="Dellagostin O."/>
            <person name="de Oliveira A.C."/>
            <person name="Bevan M."/>
            <person name="Bancroft I."/>
            <person name="Minx P."/>
            <person name="Cordum H."/>
            <person name="Wilson R."/>
            <person name="Cheng Z."/>
            <person name="Jin W."/>
            <person name="Jiang J."/>
            <person name="Leong S.A."/>
            <person name="Iwama H."/>
            <person name="Gojobori T."/>
            <person name="Itoh T."/>
            <person name="Niimura Y."/>
            <person name="Fujii Y."/>
            <person name="Habara T."/>
            <person name="Sakai H."/>
            <person name="Sato Y."/>
            <person name="Wilson G."/>
            <person name="Kumar K."/>
            <person name="McCouch S."/>
            <person name="Juretic N."/>
            <person name="Hoen D."/>
            <person name="Wright S."/>
            <person name="Bruskiewich R."/>
            <person name="Bureau T."/>
            <person name="Miyao A."/>
            <person name="Hirochika H."/>
            <person name="Nishikawa T."/>
            <person name="Kadowaki K."/>
            <person name="Sugiura M."/>
            <person name="Burr B."/>
            <person name="Sasaki T."/>
        </authorList>
    </citation>
    <scope>NUCLEOTIDE SEQUENCE [LARGE SCALE GENOMIC DNA]</scope>
    <source>
        <strain evidence="2">cv. Nipponbare</strain>
    </source>
</reference>
<protein>
    <submittedName>
        <fullName evidence="1">Os01g0622033 protein</fullName>
    </submittedName>
</protein>
<gene>
    <name evidence="1" type="ordered locus">Os01g0622033</name>
    <name evidence="1" type="ORF">OSNPB_010622033</name>
</gene>
<proteinExistence type="predicted"/>
<keyword evidence="2" id="KW-1185">Reference proteome</keyword>